<gene>
    <name evidence="1" type="ORF">ACFQ4A_06925</name>
</gene>
<protein>
    <submittedName>
        <fullName evidence="1">Uncharacterized protein</fullName>
    </submittedName>
</protein>
<proteinExistence type="predicted"/>
<accession>A0ABW3ZT73</accession>
<reference evidence="2" key="1">
    <citation type="journal article" date="2019" name="Int. J. Syst. Evol. Microbiol.">
        <title>The Global Catalogue of Microorganisms (GCM) 10K type strain sequencing project: providing services to taxonomists for standard genome sequencing and annotation.</title>
        <authorList>
            <consortium name="The Broad Institute Genomics Platform"/>
            <consortium name="The Broad Institute Genome Sequencing Center for Infectious Disease"/>
            <person name="Wu L."/>
            <person name="Ma J."/>
        </authorList>
    </citation>
    <scope>NUCLEOTIDE SEQUENCE [LARGE SCALE GENOMIC DNA]</scope>
    <source>
        <strain evidence="2">CCUG 54822</strain>
    </source>
</reference>
<sequence length="70" mass="8593">MIDREELHQIVDKLPEDKLPRMRDFFRHLFDEDEFEVNEKTKKEIDQARERVENGDYVTLDELLKESRDV</sequence>
<comment type="caution">
    <text evidence="1">The sequence shown here is derived from an EMBL/GenBank/DDBJ whole genome shotgun (WGS) entry which is preliminary data.</text>
</comment>
<organism evidence="1 2">
    <name type="scientific">Lentibacillus salinarum</name>
    <dbReference type="NCBI Taxonomy" id="446820"/>
    <lineage>
        <taxon>Bacteria</taxon>
        <taxon>Bacillati</taxon>
        <taxon>Bacillota</taxon>
        <taxon>Bacilli</taxon>
        <taxon>Bacillales</taxon>
        <taxon>Bacillaceae</taxon>
        <taxon>Lentibacillus</taxon>
    </lineage>
</organism>
<dbReference type="EMBL" id="JBHTNH010000012">
    <property type="protein sequence ID" value="MFD1361398.1"/>
    <property type="molecule type" value="Genomic_DNA"/>
</dbReference>
<evidence type="ECO:0000313" key="2">
    <source>
        <dbReference type="Proteomes" id="UP001597178"/>
    </source>
</evidence>
<dbReference type="RefSeq" id="WP_382398932.1">
    <property type="nucleotide sequence ID" value="NZ_JBHTNH010000012.1"/>
</dbReference>
<name>A0ABW3ZT73_9BACI</name>
<evidence type="ECO:0000313" key="1">
    <source>
        <dbReference type="EMBL" id="MFD1361398.1"/>
    </source>
</evidence>
<keyword evidence="2" id="KW-1185">Reference proteome</keyword>
<dbReference type="Proteomes" id="UP001597178">
    <property type="component" value="Unassembled WGS sequence"/>
</dbReference>